<sequence length="52" mass="5951">MVTFQYLSLVTQLCKFTEMIGPYSTQLRITSTNNAKKNIISKTNKSSHNIQK</sequence>
<evidence type="ECO:0000313" key="1">
    <source>
        <dbReference type="EMBL" id="JAI00109.1"/>
    </source>
</evidence>
<organism evidence="1">
    <name type="scientific">Anguilla anguilla</name>
    <name type="common">European freshwater eel</name>
    <name type="synonym">Muraena anguilla</name>
    <dbReference type="NCBI Taxonomy" id="7936"/>
    <lineage>
        <taxon>Eukaryota</taxon>
        <taxon>Metazoa</taxon>
        <taxon>Chordata</taxon>
        <taxon>Craniata</taxon>
        <taxon>Vertebrata</taxon>
        <taxon>Euteleostomi</taxon>
        <taxon>Actinopterygii</taxon>
        <taxon>Neopterygii</taxon>
        <taxon>Teleostei</taxon>
        <taxon>Anguilliformes</taxon>
        <taxon>Anguillidae</taxon>
        <taxon>Anguilla</taxon>
    </lineage>
</organism>
<proteinExistence type="predicted"/>
<protein>
    <submittedName>
        <fullName evidence="1">Uncharacterized protein</fullName>
    </submittedName>
</protein>
<dbReference type="EMBL" id="GBXM01008469">
    <property type="protein sequence ID" value="JAI00109.1"/>
    <property type="molecule type" value="Transcribed_RNA"/>
</dbReference>
<name>A0A0E9XEI9_ANGAN</name>
<reference evidence="1" key="2">
    <citation type="journal article" date="2015" name="Fish Shellfish Immunol.">
        <title>Early steps in the European eel (Anguilla anguilla)-Vibrio vulnificus interaction in the gills: Role of the RtxA13 toxin.</title>
        <authorList>
            <person name="Callol A."/>
            <person name="Pajuelo D."/>
            <person name="Ebbesson L."/>
            <person name="Teles M."/>
            <person name="MacKenzie S."/>
            <person name="Amaro C."/>
        </authorList>
    </citation>
    <scope>NUCLEOTIDE SEQUENCE</scope>
</reference>
<reference evidence="1" key="1">
    <citation type="submission" date="2014-11" db="EMBL/GenBank/DDBJ databases">
        <authorList>
            <person name="Amaro Gonzalez C."/>
        </authorList>
    </citation>
    <scope>NUCLEOTIDE SEQUENCE</scope>
</reference>
<accession>A0A0E9XEI9</accession>
<dbReference type="AlphaFoldDB" id="A0A0E9XEI9"/>